<name>A0ABD2I9E6_HETSC</name>
<dbReference type="EMBL" id="JBICCN010000357">
    <property type="protein sequence ID" value="KAL3074465.1"/>
    <property type="molecule type" value="Genomic_DNA"/>
</dbReference>
<feature type="compositionally biased region" description="Basic and acidic residues" evidence="1">
    <location>
        <begin position="523"/>
        <end position="535"/>
    </location>
</feature>
<feature type="compositionally biased region" description="Basic residues" evidence="1">
    <location>
        <begin position="510"/>
        <end position="519"/>
    </location>
</feature>
<evidence type="ECO:0000256" key="2">
    <source>
        <dbReference type="SAM" id="SignalP"/>
    </source>
</evidence>
<dbReference type="SUPFAM" id="SSF49899">
    <property type="entry name" value="Concanavalin A-like lectins/glucanases"/>
    <property type="match status" value="1"/>
</dbReference>
<dbReference type="PROSITE" id="PS51257">
    <property type="entry name" value="PROKAR_LIPOPROTEIN"/>
    <property type="match status" value="1"/>
</dbReference>
<feature type="compositionally biased region" description="Acidic residues" evidence="1">
    <location>
        <begin position="583"/>
        <end position="595"/>
    </location>
</feature>
<evidence type="ECO:0000313" key="3">
    <source>
        <dbReference type="EMBL" id="KAL3074465.1"/>
    </source>
</evidence>
<protein>
    <recommendedName>
        <fullName evidence="5">MAM domain-containing protein</fullName>
    </recommendedName>
</protein>
<reference evidence="3 4" key="1">
    <citation type="submission" date="2024-10" db="EMBL/GenBank/DDBJ databases">
        <authorList>
            <person name="Kim D."/>
        </authorList>
    </citation>
    <scope>NUCLEOTIDE SEQUENCE [LARGE SCALE GENOMIC DNA]</scope>
    <source>
        <strain evidence="3">Taebaek</strain>
    </source>
</reference>
<sequence length="609" mass="67026">MLPQLRADHLHHLHHHQQLVLLALLPLHLPLLFACAPPPHPSPFFATNLPSQTMGIIEPRHPANSRAFGEQIHQPRVEEDTSSTDAPAQNALGGIDQRASTASGPIKEPRELFCYDFDDKCRWRNMEGFLVDDFDWYQGAGFLDENRLRLATGTHISPDGFYGITATDKIELSGAKGILVSDVIQCQTGNAELRFMYWTSPEVKITICVKSVLRLFPYFDYCSTPVENNDPGPAYIILPDLGGDPLQIFIQAHNFVFNSAALQGGFAIIDNLEYYGEFCDNGADGFLAQSNSARSETAPRLAPRPKGEEGVLGWGPELIYNSVIENPPAAGGAAGGGGGFSSLLDWMLYGGGRGLGGNGNGTMPTPNTLPRTFESATLPNAAESIFELSPPTNNFVFPTLVPSAQGFNPLPTMAPISDPIQTNSDQQMSSSVPPAFPPFAAIRPSKSQSEFENAFQPNLEMHNQLNAKIFPQNRPSAEPMGGIRSFRIVQQQKINTEENNGQQSMETHHLANRGSKRPLPHLELLRKMEEEEAMKKSGRKGTATELVEKDEEEEREEEEDEREVINDRERGGGGGGSKGRGGEEDEERATEEPPDFVEKEEWIGRRGRR</sequence>
<evidence type="ECO:0000313" key="4">
    <source>
        <dbReference type="Proteomes" id="UP001620645"/>
    </source>
</evidence>
<evidence type="ECO:0008006" key="5">
    <source>
        <dbReference type="Google" id="ProtNLM"/>
    </source>
</evidence>
<feature type="chain" id="PRO_5044879180" description="MAM domain-containing protein" evidence="2">
    <location>
        <begin position="35"/>
        <end position="609"/>
    </location>
</feature>
<dbReference type="AlphaFoldDB" id="A0ABD2I9E6"/>
<feature type="compositionally biased region" description="Acidic residues" evidence="1">
    <location>
        <begin position="548"/>
        <end position="562"/>
    </location>
</feature>
<feature type="region of interest" description="Disordered" evidence="1">
    <location>
        <begin position="497"/>
        <end position="609"/>
    </location>
</feature>
<feature type="signal peptide" evidence="2">
    <location>
        <begin position="1"/>
        <end position="34"/>
    </location>
</feature>
<keyword evidence="2" id="KW-0732">Signal</keyword>
<gene>
    <name evidence="3" type="ORF">niasHS_015295</name>
</gene>
<accession>A0ABD2I9E6</accession>
<evidence type="ECO:0000256" key="1">
    <source>
        <dbReference type="SAM" id="MobiDB-lite"/>
    </source>
</evidence>
<feature type="compositionally biased region" description="Basic and acidic residues" evidence="1">
    <location>
        <begin position="596"/>
        <end position="609"/>
    </location>
</feature>
<comment type="caution">
    <text evidence="3">The sequence shown here is derived from an EMBL/GenBank/DDBJ whole genome shotgun (WGS) entry which is preliminary data.</text>
</comment>
<organism evidence="3 4">
    <name type="scientific">Heterodera schachtii</name>
    <name type="common">Sugarbeet cyst nematode worm</name>
    <name type="synonym">Tylenchus schachtii</name>
    <dbReference type="NCBI Taxonomy" id="97005"/>
    <lineage>
        <taxon>Eukaryota</taxon>
        <taxon>Metazoa</taxon>
        <taxon>Ecdysozoa</taxon>
        <taxon>Nematoda</taxon>
        <taxon>Chromadorea</taxon>
        <taxon>Rhabditida</taxon>
        <taxon>Tylenchina</taxon>
        <taxon>Tylenchomorpha</taxon>
        <taxon>Tylenchoidea</taxon>
        <taxon>Heteroderidae</taxon>
        <taxon>Heteroderinae</taxon>
        <taxon>Heterodera</taxon>
    </lineage>
</organism>
<keyword evidence="4" id="KW-1185">Reference proteome</keyword>
<dbReference type="InterPro" id="IPR013320">
    <property type="entry name" value="ConA-like_dom_sf"/>
</dbReference>
<proteinExistence type="predicted"/>
<dbReference type="Proteomes" id="UP001620645">
    <property type="component" value="Unassembled WGS sequence"/>
</dbReference>